<proteinExistence type="predicted"/>
<evidence type="ECO:0000313" key="1">
    <source>
        <dbReference type="EMBL" id="KAK7825740.1"/>
    </source>
</evidence>
<protein>
    <submittedName>
        <fullName evidence="1">Uncharacterized protein</fullName>
    </submittedName>
</protein>
<evidence type="ECO:0000313" key="2">
    <source>
        <dbReference type="Proteomes" id="UP000237347"/>
    </source>
</evidence>
<organism evidence="1 2">
    <name type="scientific">Quercus suber</name>
    <name type="common">Cork oak</name>
    <dbReference type="NCBI Taxonomy" id="58331"/>
    <lineage>
        <taxon>Eukaryota</taxon>
        <taxon>Viridiplantae</taxon>
        <taxon>Streptophyta</taxon>
        <taxon>Embryophyta</taxon>
        <taxon>Tracheophyta</taxon>
        <taxon>Spermatophyta</taxon>
        <taxon>Magnoliopsida</taxon>
        <taxon>eudicotyledons</taxon>
        <taxon>Gunneridae</taxon>
        <taxon>Pentapetalae</taxon>
        <taxon>rosids</taxon>
        <taxon>fabids</taxon>
        <taxon>Fagales</taxon>
        <taxon>Fagaceae</taxon>
        <taxon>Quercus</taxon>
    </lineage>
</organism>
<accession>A0AAW0JFW2</accession>
<name>A0AAW0JFW2_QUESU</name>
<comment type="caution">
    <text evidence="1">The sequence shown here is derived from an EMBL/GenBank/DDBJ whole genome shotgun (WGS) entry which is preliminary data.</text>
</comment>
<keyword evidence="2" id="KW-1185">Reference proteome</keyword>
<dbReference type="Proteomes" id="UP000237347">
    <property type="component" value="Unassembled WGS sequence"/>
</dbReference>
<dbReference type="EMBL" id="PKMF04000566">
    <property type="protein sequence ID" value="KAK7825740.1"/>
    <property type="molecule type" value="Genomic_DNA"/>
</dbReference>
<sequence>MCSSITKQRGKKCSR</sequence>
<reference evidence="1 2" key="1">
    <citation type="journal article" date="2018" name="Sci. Data">
        <title>The draft genome sequence of cork oak.</title>
        <authorList>
            <person name="Ramos A.M."/>
            <person name="Usie A."/>
            <person name="Barbosa P."/>
            <person name="Barros P.M."/>
            <person name="Capote T."/>
            <person name="Chaves I."/>
            <person name="Simoes F."/>
            <person name="Abreu I."/>
            <person name="Carrasquinho I."/>
            <person name="Faro C."/>
            <person name="Guimaraes J.B."/>
            <person name="Mendonca D."/>
            <person name="Nobrega F."/>
            <person name="Rodrigues L."/>
            <person name="Saibo N.J.M."/>
            <person name="Varela M.C."/>
            <person name="Egas C."/>
            <person name="Matos J."/>
            <person name="Miguel C.M."/>
            <person name="Oliveira M.M."/>
            <person name="Ricardo C.P."/>
            <person name="Goncalves S."/>
        </authorList>
    </citation>
    <scope>NUCLEOTIDE SEQUENCE [LARGE SCALE GENOMIC DNA]</scope>
    <source>
        <strain evidence="2">cv. HL8</strain>
    </source>
</reference>
<gene>
    <name evidence="1" type="ORF">CFP56_032789</name>
</gene>